<name>A0A0F9W2T6_9ZZZZ</name>
<proteinExistence type="predicted"/>
<evidence type="ECO:0008006" key="2">
    <source>
        <dbReference type="Google" id="ProtNLM"/>
    </source>
</evidence>
<sequence>MHFFKITYCLIAGLMMAGCETARPIHVERYVSNPSTLQALLKSPATSVSVGKIENGVGIETTLDCLNEGIPFPDLATAGDYIRSGLIAELSNADQFEVNATNSIAGSVVVAELTFERKIMLAAHGGTWNFEVNLTSTNGQSMTVKSSHSYHTGYAPIRCNIAADYLMPAIQTLIYDIVRTPDFQKLF</sequence>
<accession>A0A0F9W2T6</accession>
<comment type="caution">
    <text evidence="1">The sequence shown here is derived from an EMBL/GenBank/DDBJ whole genome shotgun (WGS) entry which is preliminary data.</text>
</comment>
<dbReference type="AlphaFoldDB" id="A0A0F9W2T6"/>
<reference evidence="1" key="1">
    <citation type="journal article" date="2015" name="Nature">
        <title>Complex archaea that bridge the gap between prokaryotes and eukaryotes.</title>
        <authorList>
            <person name="Spang A."/>
            <person name="Saw J.H."/>
            <person name="Jorgensen S.L."/>
            <person name="Zaremba-Niedzwiedzka K."/>
            <person name="Martijn J."/>
            <person name="Lind A.E."/>
            <person name="van Eijk R."/>
            <person name="Schleper C."/>
            <person name="Guy L."/>
            <person name="Ettema T.J."/>
        </authorList>
    </citation>
    <scope>NUCLEOTIDE SEQUENCE</scope>
</reference>
<gene>
    <name evidence="1" type="ORF">LCGC14_0010950</name>
</gene>
<evidence type="ECO:0000313" key="1">
    <source>
        <dbReference type="EMBL" id="KKO11601.1"/>
    </source>
</evidence>
<dbReference type="PROSITE" id="PS51257">
    <property type="entry name" value="PROKAR_LIPOPROTEIN"/>
    <property type="match status" value="1"/>
</dbReference>
<organism evidence="1">
    <name type="scientific">marine sediment metagenome</name>
    <dbReference type="NCBI Taxonomy" id="412755"/>
    <lineage>
        <taxon>unclassified sequences</taxon>
        <taxon>metagenomes</taxon>
        <taxon>ecological metagenomes</taxon>
    </lineage>
</organism>
<protein>
    <recommendedName>
        <fullName evidence="2">Lipoprotein</fullName>
    </recommendedName>
</protein>
<dbReference type="EMBL" id="LAZR01000002">
    <property type="protein sequence ID" value="KKO11601.1"/>
    <property type="molecule type" value="Genomic_DNA"/>
</dbReference>